<feature type="transmembrane region" description="Helical" evidence="2">
    <location>
        <begin position="202"/>
        <end position="226"/>
    </location>
</feature>
<keyword evidence="2" id="KW-0472">Membrane</keyword>
<feature type="region of interest" description="Disordered" evidence="1">
    <location>
        <begin position="168"/>
        <end position="197"/>
    </location>
</feature>
<reference evidence="5" key="2">
    <citation type="submission" date="2015-01" db="EMBL/GenBank/DDBJ databases">
        <title>Evolutionary Origins and Diversification of the Mycorrhizal Mutualists.</title>
        <authorList>
            <consortium name="DOE Joint Genome Institute"/>
            <consortium name="Mycorrhizal Genomics Consortium"/>
            <person name="Kohler A."/>
            <person name="Kuo A."/>
            <person name="Nagy L.G."/>
            <person name="Floudas D."/>
            <person name="Copeland A."/>
            <person name="Barry K.W."/>
            <person name="Cichocki N."/>
            <person name="Veneault-Fourrey C."/>
            <person name="LaButti K."/>
            <person name="Lindquist E.A."/>
            <person name="Lipzen A."/>
            <person name="Lundell T."/>
            <person name="Morin E."/>
            <person name="Murat C."/>
            <person name="Riley R."/>
            <person name="Ohm R."/>
            <person name="Sun H."/>
            <person name="Tunlid A."/>
            <person name="Henrissat B."/>
            <person name="Grigoriev I.V."/>
            <person name="Hibbett D.S."/>
            <person name="Martin F."/>
        </authorList>
    </citation>
    <scope>NUCLEOTIDE SEQUENCE [LARGE SCALE GENOMIC DNA]</scope>
    <source>
        <strain evidence="5">Zn</strain>
    </source>
</reference>
<name>A0A0C3H3F9_OIDMZ</name>
<proteinExistence type="predicted"/>
<dbReference type="EMBL" id="KN832881">
    <property type="protein sequence ID" value="KIM97954.1"/>
    <property type="molecule type" value="Genomic_DNA"/>
</dbReference>
<dbReference type="Proteomes" id="UP000054321">
    <property type="component" value="Unassembled WGS sequence"/>
</dbReference>
<evidence type="ECO:0000256" key="3">
    <source>
        <dbReference type="SAM" id="SignalP"/>
    </source>
</evidence>
<keyword evidence="5" id="KW-1185">Reference proteome</keyword>
<evidence type="ECO:0000256" key="1">
    <source>
        <dbReference type="SAM" id="MobiDB-lite"/>
    </source>
</evidence>
<dbReference type="InParanoid" id="A0A0C3H3F9"/>
<evidence type="ECO:0000256" key="2">
    <source>
        <dbReference type="SAM" id="Phobius"/>
    </source>
</evidence>
<dbReference type="HOGENOM" id="CLU_055859_4_1_1"/>
<dbReference type="AlphaFoldDB" id="A0A0C3H3F9"/>
<feature type="chain" id="PRO_5002165201" description="Mid2 domain-containing protein" evidence="3">
    <location>
        <begin position="24"/>
        <end position="300"/>
    </location>
</feature>
<evidence type="ECO:0008006" key="6">
    <source>
        <dbReference type="Google" id="ProtNLM"/>
    </source>
</evidence>
<protein>
    <recommendedName>
        <fullName evidence="6">Mid2 domain-containing protein</fullName>
    </recommendedName>
</protein>
<reference evidence="4 5" key="1">
    <citation type="submission" date="2014-04" db="EMBL/GenBank/DDBJ databases">
        <authorList>
            <consortium name="DOE Joint Genome Institute"/>
            <person name="Kuo A."/>
            <person name="Martino E."/>
            <person name="Perotto S."/>
            <person name="Kohler A."/>
            <person name="Nagy L.G."/>
            <person name="Floudas D."/>
            <person name="Copeland A."/>
            <person name="Barry K.W."/>
            <person name="Cichocki N."/>
            <person name="Veneault-Fourrey C."/>
            <person name="LaButti K."/>
            <person name="Lindquist E.A."/>
            <person name="Lipzen A."/>
            <person name="Lundell T."/>
            <person name="Morin E."/>
            <person name="Murat C."/>
            <person name="Sun H."/>
            <person name="Tunlid A."/>
            <person name="Henrissat B."/>
            <person name="Grigoriev I.V."/>
            <person name="Hibbett D.S."/>
            <person name="Martin F."/>
            <person name="Nordberg H.P."/>
            <person name="Cantor M.N."/>
            <person name="Hua S.X."/>
        </authorList>
    </citation>
    <scope>NUCLEOTIDE SEQUENCE [LARGE SCALE GENOMIC DNA]</scope>
    <source>
        <strain evidence="4 5">Zn</strain>
    </source>
</reference>
<gene>
    <name evidence="4" type="ORF">OIDMADRAFT_57459</name>
</gene>
<feature type="compositionally biased region" description="Low complexity" evidence="1">
    <location>
        <begin position="168"/>
        <end position="189"/>
    </location>
</feature>
<dbReference type="OrthoDB" id="5215637at2759"/>
<evidence type="ECO:0000313" key="5">
    <source>
        <dbReference type="Proteomes" id="UP000054321"/>
    </source>
</evidence>
<dbReference type="STRING" id="913774.A0A0C3H3F9"/>
<keyword evidence="2" id="KW-1133">Transmembrane helix</keyword>
<feature type="signal peptide" evidence="3">
    <location>
        <begin position="1"/>
        <end position="23"/>
    </location>
</feature>
<evidence type="ECO:0000313" key="4">
    <source>
        <dbReference type="EMBL" id="KIM97954.1"/>
    </source>
</evidence>
<organism evidence="4 5">
    <name type="scientific">Oidiodendron maius (strain Zn)</name>
    <dbReference type="NCBI Taxonomy" id="913774"/>
    <lineage>
        <taxon>Eukaryota</taxon>
        <taxon>Fungi</taxon>
        <taxon>Dikarya</taxon>
        <taxon>Ascomycota</taxon>
        <taxon>Pezizomycotina</taxon>
        <taxon>Leotiomycetes</taxon>
        <taxon>Leotiomycetes incertae sedis</taxon>
        <taxon>Myxotrichaceae</taxon>
        <taxon>Oidiodendron</taxon>
    </lineage>
</organism>
<keyword evidence="2" id="KW-0812">Transmembrane</keyword>
<keyword evidence="3" id="KW-0732">Signal</keyword>
<sequence>MALRSFGASLFCAVLLLPPLTNAANTPTKCYVLSGLHNADAGFRCDNSTTGHSSCCQPGAICYSNGVCQQANSGIQDYVRVGCTDPTWQDPVCLDQCTSYARNSIAGIRFCGSAITSTNRYCCDNGTTGIGSFACCQNPNAIFDINPIATFVAQIPLSFTSTSTTASTTASSISSSTSAASTTASSPTPTHDPPYRRPGSHALAIGLGVGIPLLVILVAAIAFFLWRYFHDDEENLPSQPEISEPGVMYLPVDPMPREVPGSMPNPNKAYYGGREYDPGPHELPVQGIVHELHTPIQERR</sequence>
<accession>A0A0C3H3F9</accession>